<gene>
    <name evidence="2" type="ORF">CN613_25765</name>
</gene>
<dbReference type="InterPro" id="IPR010982">
    <property type="entry name" value="Lambda_DNA-bd_dom_sf"/>
</dbReference>
<sequence length="124" mass="14368">MMDKQYKEIGSILRLRRKNKGLTLEVVAEFVGVSINYISELERGKGKVPSDSVLQRLAMVLSLDEQEVFKGYGKLPVSIVQELESNDMLLRTLYDIKNNPELTDADRNNLYDEIHKLYLKHLRK</sequence>
<dbReference type="PROSITE" id="PS50943">
    <property type="entry name" value="HTH_CROC1"/>
    <property type="match status" value="1"/>
</dbReference>
<protein>
    <recommendedName>
        <fullName evidence="1">HTH cro/C1-type domain-containing protein</fullName>
    </recommendedName>
</protein>
<dbReference type="Pfam" id="PF13560">
    <property type="entry name" value="HTH_31"/>
    <property type="match status" value="1"/>
</dbReference>
<dbReference type="SMART" id="SM00530">
    <property type="entry name" value="HTH_XRE"/>
    <property type="match status" value="1"/>
</dbReference>
<organism evidence="2 3">
    <name type="scientific">Bacillus pseudomycoides</name>
    <dbReference type="NCBI Taxonomy" id="64104"/>
    <lineage>
        <taxon>Bacteria</taxon>
        <taxon>Bacillati</taxon>
        <taxon>Bacillota</taxon>
        <taxon>Bacilli</taxon>
        <taxon>Bacillales</taxon>
        <taxon>Bacillaceae</taxon>
        <taxon>Bacillus</taxon>
        <taxon>Bacillus cereus group</taxon>
    </lineage>
</organism>
<accession>A0A2A8BYN2</accession>
<proteinExistence type="predicted"/>
<dbReference type="InterPro" id="IPR001387">
    <property type="entry name" value="Cro/C1-type_HTH"/>
</dbReference>
<dbReference type="Proteomes" id="UP000219775">
    <property type="component" value="Unassembled WGS sequence"/>
</dbReference>
<dbReference type="CDD" id="cd00093">
    <property type="entry name" value="HTH_XRE"/>
    <property type="match status" value="1"/>
</dbReference>
<dbReference type="GO" id="GO:0003677">
    <property type="term" value="F:DNA binding"/>
    <property type="evidence" value="ECO:0007669"/>
    <property type="project" value="InterPro"/>
</dbReference>
<name>A0A2A8BYN2_9BACI</name>
<comment type="caution">
    <text evidence="2">The sequence shown here is derived from an EMBL/GenBank/DDBJ whole genome shotgun (WGS) entry which is preliminary data.</text>
</comment>
<evidence type="ECO:0000313" key="2">
    <source>
        <dbReference type="EMBL" id="PEM65358.1"/>
    </source>
</evidence>
<evidence type="ECO:0000259" key="1">
    <source>
        <dbReference type="PROSITE" id="PS50943"/>
    </source>
</evidence>
<evidence type="ECO:0000313" key="3">
    <source>
        <dbReference type="Proteomes" id="UP000219775"/>
    </source>
</evidence>
<dbReference type="Gene3D" id="1.10.260.40">
    <property type="entry name" value="lambda repressor-like DNA-binding domains"/>
    <property type="match status" value="1"/>
</dbReference>
<feature type="domain" description="HTH cro/C1-type" evidence="1">
    <location>
        <begin position="13"/>
        <end position="68"/>
    </location>
</feature>
<dbReference type="AlphaFoldDB" id="A0A2A8BYN2"/>
<dbReference type="EMBL" id="NUDP01000117">
    <property type="protein sequence ID" value="PEM65358.1"/>
    <property type="molecule type" value="Genomic_DNA"/>
</dbReference>
<reference evidence="2 3" key="1">
    <citation type="submission" date="2017-09" db="EMBL/GenBank/DDBJ databases">
        <title>Large-scale bioinformatics analysis of Bacillus genomes uncovers conserved roles of natural products in bacterial physiology.</title>
        <authorList>
            <consortium name="Agbiome Team Llc"/>
            <person name="Bleich R.M."/>
            <person name="Grubbs K.J."/>
            <person name="Santa Maria K.C."/>
            <person name="Allen S.E."/>
            <person name="Farag S."/>
            <person name="Shank E.A."/>
            <person name="Bowers A."/>
        </authorList>
    </citation>
    <scope>NUCLEOTIDE SEQUENCE [LARGE SCALE GENOMIC DNA]</scope>
    <source>
        <strain evidence="2 3">AFS009893</strain>
    </source>
</reference>
<dbReference type="SUPFAM" id="SSF47413">
    <property type="entry name" value="lambda repressor-like DNA-binding domains"/>
    <property type="match status" value="1"/>
</dbReference>